<evidence type="ECO:0000313" key="2">
    <source>
        <dbReference type="Proteomes" id="UP000443582"/>
    </source>
</evidence>
<organism evidence="1 2">
    <name type="scientific">Halobacteriovorax vibrionivorans</name>
    <dbReference type="NCBI Taxonomy" id="2152716"/>
    <lineage>
        <taxon>Bacteria</taxon>
        <taxon>Pseudomonadati</taxon>
        <taxon>Bdellovibrionota</taxon>
        <taxon>Bacteriovoracia</taxon>
        <taxon>Bacteriovoracales</taxon>
        <taxon>Halobacteriovoraceae</taxon>
        <taxon>Halobacteriovorax</taxon>
    </lineage>
</organism>
<keyword evidence="2" id="KW-1185">Reference proteome</keyword>
<dbReference type="RefSeq" id="WP_133296917.1">
    <property type="nucleotide sequence ID" value="NZ_QDKL01000002.1"/>
</dbReference>
<dbReference type="EMBL" id="QDKL01000002">
    <property type="protein sequence ID" value="RZF21615.1"/>
    <property type="molecule type" value="Genomic_DNA"/>
</dbReference>
<accession>A0ABY0IGA5</accession>
<evidence type="ECO:0000313" key="1">
    <source>
        <dbReference type="EMBL" id="RZF21615.1"/>
    </source>
</evidence>
<reference evidence="2" key="1">
    <citation type="journal article" date="2019" name="Int. J. Syst. Evol. Microbiol.">
        <title>Halobacteriovorax valvorus sp. nov., a novel prokaryotic predator isolated from coastal seawater of China.</title>
        <authorList>
            <person name="Chen M.-X."/>
        </authorList>
    </citation>
    <scope>NUCLEOTIDE SEQUENCE [LARGE SCALE GENOMIC DNA]</scope>
    <source>
        <strain evidence="2">BL9</strain>
    </source>
</reference>
<name>A0ABY0IGA5_9BACT</name>
<gene>
    <name evidence="1" type="ORF">DAY19_07970</name>
</gene>
<dbReference type="Proteomes" id="UP000443582">
    <property type="component" value="Unassembled WGS sequence"/>
</dbReference>
<comment type="caution">
    <text evidence="1">The sequence shown here is derived from an EMBL/GenBank/DDBJ whole genome shotgun (WGS) entry which is preliminary data.</text>
</comment>
<protein>
    <submittedName>
        <fullName evidence="1">Uncharacterized protein</fullName>
    </submittedName>
</protein>
<sequence>MLNKHNVKVFTGKLVEKEKSLILESKFSKLDSDKVYQATYKGKKKINAQVSEYSYKNCGEKTKGALLKINTLDSRMVFYNVPKGMEIKWRRIQEVQLFMPPQCLSTIIKSPQDQIRYFTTVGDKDHFYMAMILKNKEKHLEYGQYVKKEASSCDKNTVYSKVYNIDGDIGAANNVTNFFGLLEIKLNNSKEEWIILDAHGYEGDGILAIPYKDFLKGDFKNQDWLIYNGC</sequence>
<proteinExistence type="predicted"/>